<keyword evidence="3" id="KW-0325">Glycoprotein</keyword>
<dbReference type="SUPFAM" id="SSF54403">
    <property type="entry name" value="Cystatin/monellin"/>
    <property type="match status" value="2"/>
</dbReference>
<reference evidence="6" key="2">
    <citation type="submission" date="2025-08" db="UniProtKB">
        <authorList>
            <consortium name="Ensembl"/>
        </authorList>
    </citation>
    <scope>IDENTIFICATION</scope>
</reference>
<evidence type="ECO:0000259" key="5">
    <source>
        <dbReference type="SMART" id="SM00043"/>
    </source>
</evidence>
<dbReference type="InterPro" id="IPR050735">
    <property type="entry name" value="Kininogen_Fetuin_HRG"/>
</dbReference>
<dbReference type="CDD" id="cd00042">
    <property type="entry name" value="CY"/>
    <property type="match status" value="1"/>
</dbReference>
<sequence>MWTLIVFFLLCFGWQCGLATPQAFAGCQDQTIIKTAEEALDKVNADRIEGYILGLNRVYDFSTEPREGGGTIFNLTLDVLETKCHVFSRKQWKSCKVRDISEMPVQGNCQVSFSVLTQLELYSYKCIIQQVPATTIVRICPDCPTVESLDEPIVPEIANLTLQSYNGKSGLNKHFGLLNVTRAGMQWVVGPTYIVEFTIQETTCLKNMSDVDSQSFVDVIKFSNDNQRFQCIYLQDAQVEELPGGKGKGALVAHSRKPLLGSVMELPPTSLKPSRPLPAAKNCPGKKQSAIMGI</sequence>
<dbReference type="Proteomes" id="UP000694580">
    <property type="component" value="Chromosome 13"/>
</dbReference>
<name>A0AAY4BBW9_9TELE</name>
<keyword evidence="2" id="KW-1015">Disulfide bond</keyword>
<dbReference type="SMART" id="SM00043">
    <property type="entry name" value="CY"/>
    <property type="match status" value="2"/>
</dbReference>
<feature type="domain" description="Cystatin" evidence="5">
    <location>
        <begin position="14"/>
        <end position="127"/>
    </location>
</feature>
<dbReference type="Gene3D" id="3.10.450.10">
    <property type="match status" value="2"/>
</dbReference>
<gene>
    <name evidence="6" type="primary">LOC114802237</name>
</gene>
<feature type="signal peptide" evidence="4">
    <location>
        <begin position="1"/>
        <end position="19"/>
    </location>
</feature>
<accession>A0AAY4BBW9</accession>
<evidence type="ECO:0000256" key="1">
    <source>
        <dbReference type="ARBA" id="ARBA00022729"/>
    </source>
</evidence>
<keyword evidence="1 4" id="KW-0732">Signal</keyword>
<evidence type="ECO:0000256" key="4">
    <source>
        <dbReference type="SAM" id="SignalP"/>
    </source>
</evidence>
<dbReference type="AlphaFoldDB" id="A0AAY4BBW9"/>
<dbReference type="PANTHER" id="PTHR13814">
    <property type="entry name" value="FETUIN"/>
    <property type="match status" value="1"/>
</dbReference>
<dbReference type="GeneTree" id="ENSGT00950000182930"/>
<dbReference type="GO" id="GO:0004869">
    <property type="term" value="F:cysteine-type endopeptidase inhibitor activity"/>
    <property type="evidence" value="ECO:0007669"/>
    <property type="project" value="InterPro"/>
</dbReference>
<dbReference type="InterPro" id="IPR000010">
    <property type="entry name" value="Cystatin_dom"/>
</dbReference>
<protein>
    <recommendedName>
        <fullName evidence="5">Cystatin domain-containing protein</fullName>
    </recommendedName>
</protein>
<feature type="chain" id="PRO_5044191131" description="Cystatin domain-containing protein" evidence="4">
    <location>
        <begin position="20"/>
        <end position="294"/>
    </location>
</feature>
<reference evidence="6 7" key="1">
    <citation type="submission" date="2020-06" db="EMBL/GenBank/DDBJ databases">
        <authorList>
            <consortium name="Wellcome Sanger Institute Data Sharing"/>
        </authorList>
    </citation>
    <scope>NUCLEOTIDE SEQUENCE [LARGE SCALE GENOMIC DNA]</scope>
</reference>
<evidence type="ECO:0000256" key="3">
    <source>
        <dbReference type="ARBA" id="ARBA00023180"/>
    </source>
</evidence>
<evidence type="ECO:0000313" key="6">
    <source>
        <dbReference type="Ensembl" id="ENSDCDP00010018449.1"/>
    </source>
</evidence>
<evidence type="ECO:0000313" key="7">
    <source>
        <dbReference type="Proteomes" id="UP000694580"/>
    </source>
</evidence>
<proteinExistence type="predicted"/>
<keyword evidence="7" id="KW-1185">Reference proteome</keyword>
<evidence type="ECO:0000256" key="2">
    <source>
        <dbReference type="ARBA" id="ARBA00023157"/>
    </source>
</evidence>
<dbReference type="PANTHER" id="PTHR13814:SF17">
    <property type="entry name" value="FETUIN-B PRECURSOR"/>
    <property type="match status" value="1"/>
</dbReference>
<reference evidence="6" key="3">
    <citation type="submission" date="2025-09" db="UniProtKB">
        <authorList>
            <consortium name="Ensembl"/>
        </authorList>
    </citation>
    <scope>IDENTIFICATION</scope>
</reference>
<dbReference type="InterPro" id="IPR046350">
    <property type="entry name" value="Cystatin_sf"/>
</dbReference>
<organism evidence="6 7">
    <name type="scientific">Denticeps clupeoides</name>
    <name type="common">denticle herring</name>
    <dbReference type="NCBI Taxonomy" id="299321"/>
    <lineage>
        <taxon>Eukaryota</taxon>
        <taxon>Metazoa</taxon>
        <taxon>Chordata</taxon>
        <taxon>Craniata</taxon>
        <taxon>Vertebrata</taxon>
        <taxon>Euteleostomi</taxon>
        <taxon>Actinopterygii</taxon>
        <taxon>Neopterygii</taxon>
        <taxon>Teleostei</taxon>
        <taxon>Clupei</taxon>
        <taxon>Clupeiformes</taxon>
        <taxon>Denticipitoidei</taxon>
        <taxon>Denticipitidae</taxon>
        <taxon>Denticeps</taxon>
    </lineage>
</organism>
<dbReference type="GO" id="GO:0005576">
    <property type="term" value="C:extracellular region"/>
    <property type="evidence" value="ECO:0007669"/>
    <property type="project" value="TreeGrafter"/>
</dbReference>
<dbReference type="Ensembl" id="ENSDCDT00010019528.1">
    <property type="protein sequence ID" value="ENSDCDP00010018449.1"/>
    <property type="gene ID" value="ENSDCDG00010008363.1"/>
</dbReference>
<feature type="domain" description="Cystatin" evidence="5">
    <location>
        <begin position="139"/>
        <end position="230"/>
    </location>
</feature>
<dbReference type="Pfam" id="PF00031">
    <property type="entry name" value="Cystatin"/>
    <property type="match status" value="1"/>
</dbReference>